<dbReference type="NCBIfam" id="TIGR00724">
    <property type="entry name" value="urea_amlyse_rel"/>
    <property type="match status" value="1"/>
</dbReference>
<evidence type="ECO:0000256" key="3">
    <source>
        <dbReference type="ARBA" id="ARBA00022840"/>
    </source>
</evidence>
<evidence type="ECO:0000313" key="6">
    <source>
        <dbReference type="Proteomes" id="UP000244080"/>
    </source>
</evidence>
<reference evidence="5 6" key="1">
    <citation type="submission" date="2017-11" db="EMBL/GenBank/DDBJ databases">
        <title>Population delineation of vibrios coincides with oyster pathogenicity.</title>
        <authorList>
            <person name="Bruto M."/>
            <person name="Labreuche Y."/>
            <person name="James A."/>
            <person name="Piel D."/>
            <person name="Chenivesse S."/>
            <person name="Petton B."/>
            <person name="Polz M.F."/>
            <person name="Le Roux F."/>
        </authorList>
    </citation>
    <scope>NUCLEOTIDE SEQUENCE [LARGE SCALE GENOMIC DNA]</scope>
    <source>
        <strain evidence="5 6">1F_55</strain>
    </source>
</reference>
<feature type="domain" description="Carboxyltransferase" evidence="4">
    <location>
        <begin position="34"/>
        <end position="316"/>
    </location>
</feature>
<organism evidence="5 6">
    <name type="scientific">Vibrio splendidus</name>
    <dbReference type="NCBI Taxonomy" id="29497"/>
    <lineage>
        <taxon>Bacteria</taxon>
        <taxon>Pseudomonadati</taxon>
        <taxon>Pseudomonadota</taxon>
        <taxon>Gammaproteobacteria</taxon>
        <taxon>Vibrionales</taxon>
        <taxon>Vibrionaceae</taxon>
        <taxon>Vibrio</taxon>
    </lineage>
</organism>
<protein>
    <submittedName>
        <fullName evidence="5">Allophanate hydrolase</fullName>
    </submittedName>
</protein>
<dbReference type="PANTHER" id="PTHR43309">
    <property type="entry name" value="5-OXOPROLINASE SUBUNIT C"/>
    <property type="match status" value="1"/>
</dbReference>
<dbReference type="PANTHER" id="PTHR43309:SF4">
    <property type="entry name" value="CARBOXYLTRANSFERASE DOMAIN-CONTAINING PROTEIN"/>
    <property type="match status" value="1"/>
</dbReference>
<proteinExistence type="predicted"/>
<dbReference type="InterPro" id="IPR003778">
    <property type="entry name" value="CT_A_B"/>
</dbReference>
<dbReference type="InterPro" id="IPR052708">
    <property type="entry name" value="PxpC"/>
</dbReference>
<evidence type="ECO:0000256" key="1">
    <source>
        <dbReference type="ARBA" id="ARBA00022741"/>
    </source>
</evidence>
<sequence>MSLMVNTIAKPTLTVIKPGPLSLIQDFGRFSVAHLGLTQGGPVDDYSYSWANHLLGNPVNRAALEITLGQCALRIDFDCEMALCGGDLQAKLDGKPQSNWRTFQAFAGQVLSFGLPKNGLRAYLAVKGGFDVPSTLHSCSTVTREKIGGLTQNGEPCQQGQQIAFTQHKLSRPFKALSVTFRYTPDYNLPVNLRVIEGYQSELFSESAKETLYNAQYHVDQNSNRMGYRLSGESVDSPDISLLSEGIALGAIQIPQDGQPIVLLNDRQTIGGYPKIGCVARIDLPRLAQAKPGHEVSFSKGDRLGLQDVWCQWAQFFGY</sequence>
<dbReference type="GO" id="GO:0016787">
    <property type="term" value="F:hydrolase activity"/>
    <property type="evidence" value="ECO:0007669"/>
    <property type="project" value="UniProtKB-KW"/>
</dbReference>
<evidence type="ECO:0000259" key="4">
    <source>
        <dbReference type="SMART" id="SM00797"/>
    </source>
</evidence>
<dbReference type="GO" id="GO:0005524">
    <property type="term" value="F:ATP binding"/>
    <property type="evidence" value="ECO:0007669"/>
    <property type="project" value="UniProtKB-KW"/>
</dbReference>
<keyword evidence="1" id="KW-0547">Nucleotide-binding</keyword>
<accession>A0A2T5E8L8</accession>
<dbReference type="SUPFAM" id="SSF50891">
    <property type="entry name" value="Cyclophilin-like"/>
    <property type="match status" value="1"/>
</dbReference>
<dbReference type="InterPro" id="IPR029000">
    <property type="entry name" value="Cyclophilin-like_dom_sf"/>
</dbReference>
<keyword evidence="3" id="KW-0067">ATP-binding</keyword>
<dbReference type="Pfam" id="PF02626">
    <property type="entry name" value="CT_A_B"/>
    <property type="match status" value="1"/>
</dbReference>
<dbReference type="Gene3D" id="2.40.100.10">
    <property type="entry name" value="Cyclophilin-like"/>
    <property type="match status" value="1"/>
</dbReference>
<evidence type="ECO:0000256" key="2">
    <source>
        <dbReference type="ARBA" id="ARBA00022801"/>
    </source>
</evidence>
<gene>
    <name evidence="5" type="ORF">CWO36_19845</name>
</gene>
<keyword evidence="2 5" id="KW-0378">Hydrolase</keyword>
<dbReference type="EMBL" id="PIGA01000039">
    <property type="protein sequence ID" value="PTP15662.1"/>
    <property type="molecule type" value="Genomic_DNA"/>
</dbReference>
<dbReference type="SMART" id="SM00797">
    <property type="entry name" value="AHS2"/>
    <property type="match status" value="1"/>
</dbReference>
<dbReference type="AlphaFoldDB" id="A0A2T5E8L8"/>
<comment type="caution">
    <text evidence="5">The sequence shown here is derived from an EMBL/GenBank/DDBJ whole genome shotgun (WGS) entry which is preliminary data.</text>
</comment>
<dbReference type="Proteomes" id="UP000244080">
    <property type="component" value="Unassembled WGS sequence"/>
</dbReference>
<name>A0A2T5E8L8_VIBSP</name>
<evidence type="ECO:0000313" key="5">
    <source>
        <dbReference type="EMBL" id="PTP15662.1"/>
    </source>
</evidence>